<evidence type="ECO:0000256" key="3">
    <source>
        <dbReference type="ARBA" id="ARBA00022840"/>
    </source>
</evidence>
<evidence type="ECO:0000256" key="1">
    <source>
        <dbReference type="ARBA" id="ARBA00022448"/>
    </source>
</evidence>
<dbReference type="AlphaFoldDB" id="A0A8J6TKE7"/>
<dbReference type="Proteomes" id="UP000605201">
    <property type="component" value="Unassembled WGS sequence"/>
</dbReference>
<keyword evidence="1" id="KW-0813">Transport</keyword>
<evidence type="ECO:0000313" key="5">
    <source>
        <dbReference type="EMBL" id="MBC8432019.1"/>
    </source>
</evidence>
<proteinExistence type="predicted"/>
<dbReference type="PROSITE" id="PS50893">
    <property type="entry name" value="ABC_TRANSPORTER_2"/>
    <property type="match status" value="1"/>
</dbReference>
<keyword evidence="2" id="KW-0547">Nucleotide-binding</keyword>
<dbReference type="CDD" id="cd03235">
    <property type="entry name" value="ABC_Metallic_Cations"/>
    <property type="match status" value="1"/>
</dbReference>
<dbReference type="FunFam" id="3.40.50.300:FF:000134">
    <property type="entry name" value="Iron-enterobactin ABC transporter ATP-binding protein"/>
    <property type="match status" value="1"/>
</dbReference>
<dbReference type="Gene3D" id="3.40.50.300">
    <property type="entry name" value="P-loop containing nucleotide triphosphate hydrolases"/>
    <property type="match status" value="1"/>
</dbReference>
<dbReference type="EMBL" id="JACNIG010000199">
    <property type="protein sequence ID" value="MBC8432019.1"/>
    <property type="molecule type" value="Genomic_DNA"/>
</dbReference>
<dbReference type="SUPFAM" id="SSF52540">
    <property type="entry name" value="P-loop containing nucleoside triphosphate hydrolases"/>
    <property type="match status" value="1"/>
</dbReference>
<accession>A0A8J6TKE7</accession>
<evidence type="ECO:0000256" key="2">
    <source>
        <dbReference type="ARBA" id="ARBA00022741"/>
    </source>
</evidence>
<reference evidence="5 6" key="1">
    <citation type="submission" date="2020-08" db="EMBL/GenBank/DDBJ databases">
        <title>Bridging the membrane lipid divide: bacteria of the FCB group superphylum have the potential to synthesize archaeal ether lipids.</title>
        <authorList>
            <person name="Villanueva L."/>
            <person name="Von Meijenfeldt F.A.B."/>
            <person name="Westbye A.B."/>
            <person name="Yadav S."/>
            <person name="Hopmans E.C."/>
            <person name="Dutilh B.E."/>
            <person name="Sinninghe Damste J.S."/>
        </authorList>
    </citation>
    <scope>NUCLEOTIDE SEQUENCE [LARGE SCALE GENOMIC DNA]</scope>
    <source>
        <strain evidence="5">NIOZ-UU17</strain>
    </source>
</reference>
<dbReference type="PANTHER" id="PTHR42734">
    <property type="entry name" value="METAL TRANSPORT SYSTEM ATP-BINDING PROTEIN TM_0124-RELATED"/>
    <property type="match status" value="1"/>
</dbReference>
<dbReference type="PROSITE" id="PS00211">
    <property type="entry name" value="ABC_TRANSPORTER_1"/>
    <property type="match status" value="1"/>
</dbReference>
<keyword evidence="3 5" id="KW-0067">ATP-binding</keyword>
<dbReference type="SMART" id="SM00382">
    <property type="entry name" value="AAA"/>
    <property type="match status" value="1"/>
</dbReference>
<dbReference type="InterPro" id="IPR017871">
    <property type="entry name" value="ABC_transporter-like_CS"/>
</dbReference>
<protein>
    <submittedName>
        <fullName evidence="5">ABC transporter ATP-binding protein</fullName>
    </submittedName>
</protein>
<organism evidence="5 6">
    <name type="scientific">Candidatus Desulfatibia vada</name>
    <dbReference type="NCBI Taxonomy" id="2841696"/>
    <lineage>
        <taxon>Bacteria</taxon>
        <taxon>Pseudomonadati</taxon>
        <taxon>Thermodesulfobacteriota</taxon>
        <taxon>Desulfobacteria</taxon>
        <taxon>Desulfobacterales</taxon>
        <taxon>Desulfobacterales incertae sedis</taxon>
        <taxon>Candidatus Desulfatibia</taxon>
    </lineage>
</organism>
<dbReference type="InterPro" id="IPR027417">
    <property type="entry name" value="P-loop_NTPase"/>
</dbReference>
<sequence length="270" mass="30278">MKTTAQEIESKRPVYVELDDVWVAYDGKWILKSIILQCYAGEIFGIVGPNGGGKTTLLNVILGLVRPAKGRVKLFDQPPGKNSRRDIGYLPQISHADRSFPVTVLDVVVMGLYSKLGFLKRPDRQSKEIAMNQLSQVHMEDYAKRPFGILSGGQQQRVNIARALVSKPKLLILDEPSTGVDSVAQEDFYELLAKLRDEQGISVVMVSHDIGMMTSHADRVACLNTQLHYHGEPDSCFIPDVQEKVYGKDMKVMVHDSKCVTCFHRHEDHD</sequence>
<dbReference type="Pfam" id="PF00005">
    <property type="entry name" value="ABC_tran"/>
    <property type="match status" value="1"/>
</dbReference>
<comment type="caution">
    <text evidence="5">The sequence shown here is derived from an EMBL/GenBank/DDBJ whole genome shotgun (WGS) entry which is preliminary data.</text>
</comment>
<gene>
    <name evidence="5" type="ORF">H8D96_08875</name>
</gene>
<evidence type="ECO:0000313" key="6">
    <source>
        <dbReference type="Proteomes" id="UP000605201"/>
    </source>
</evidence>
<dbReference type="GO" id="GO:0005524">
    <property type="term" value="F:ATP binding"/>
    <property type="evidence" value="ECO:0007669"/>
    <property type="project" value="UniProtKB-KW"/>
</dbReference>
<name>A0A8J6TKE7_9BACT</name>
<dbReference type="GO" id="GO:0016887">
    <property type="term" value="F:ATP hydrolysis activity"/>
    <property type="evidence" value="ECO:0007669"/>
    <property type="project" value="InterPro"/>
</dbReference>
<dbReference type="InterPro" id="IPR003593">
    <property type="entry name" value="AAA+_ATPase"/>
</dbReference>
<dbReference type="InterPro" id="IPR050153">
    <property type="entry name" value="Metal_Ion_Import_ABC"/>
</dbReference>
<dbReference type="InterPro" id="IPR003439">
    <property type="entry name" value="ABC_transporter-like_ATP-bd"/>
</dbReference>
<evidence type="ECO:0000259" key="4">
    <source>
        <dbReference type="PROSITE" id="PS50893"/>
    </source>
</evidence>
<feature type="domain" description="ABC transporter" evidence="4">
    <location>
        <begin position="16"/>
        <end position="250"/>
    </location>
</feature>